<evidence type="ECO:0000256" key="1">
    <source>
        <dbReference type="SAM" id="Phobius"/>
    </source>
</evidence>
<accession>A0A9X2FD19</accession>
<gene>
    <name evidence="2" type="ORF">NG895_08920</name>
</gene>
<sequence length="189" mass="20705">MKRLRLAATLLLGIATALLLAMWVRSYWSADRLEGWTPGGESLIVASKQGCVATMAFQWKGPADDWRWQLKSTEVDATDSFPAHDMSEHSSRGGFDELDYTVYVVSPPMERAGGVIMGGEAYWLRGQGVIVPYWSLALVGVALTLATRWRGRFTVRGLLILLGVVAVLLVGVKFLLTAEPVDVDDVPLP</sequence>
<name>A0A9X2FD19_9BACT</name>
<keyword evidence="1" id="KW-1133">Transmembrane helix</keyword>
<keyword evidence="3" id="KW-1185">Reference proteome</keyword>
<dbReference type="RefSeq" id="WP_252852135.1">
    <property type="nucleotide sequence ID" value="NZ_JAMXLR010000028.1"/>
</dbReference>
<dbReference type="AlphaFoldDB" id="A0A9X2FD19"/>
<feature type="transmembrane region" description="Helical" evidence="1">
    <location>
        <begin position="129"/>
        <end position="146"/>
    </location>
</feature>
<dbReference type="Proteomes" id="UP001155241">
    <property type="component" value="Unassembled WGS sequence"/>
</dbReference>
<reference evidence="2" key="1">
    <citation type="submission" date="2022-06" db="EMBL/GenBank/DDBJ databases">
        <title>Aeoliella straminimaris, a novel planctomycete from sediments.</title>
        <authorList>
            <person name="Vitorino I.R."/>
            <person name="Lage O.M."/>
        </authorList>
    </citation>
    <scope>NUCLEOTIDE SEQUENCE</scope>
    <source>
        <strain evidence="2">ICT_H6.2</strain>
    </source>
</reference>
<protein>
    <submittedName>
        <fullName evidence="2">Uncharacterized protein</fullName>
    </submittedName>
</protein>
<feature type="transmembrane region" description="Helical" evidence="1">
    <location>
        <begin position="158"/>
        <end position="176"/>
    </location>
</feature>
<dbReference type="EMBL" id="JAMXLR010000028">
    <property type="protein sequence ID" value="MCO6044029.1"/>
    <property type="molecule type" value="Genomic_DNA"/>
</dbReference>
<evidence type="ECO:0000313" key="3">
    <source>
        <dbReference type="Proteomes" id="UP001155241"/>
    </source>
</evidence>
<keyword evidence="1" id="KW-0812">Transmembrane</keyword>
<comment type="caution">
    <text evidence="2">The sequence shown here is derived from an EMBL/GenBank/DDBJ whole genome shotgun (WGS) entry which is preliminary data.</text>
</comment>
<proteinExistence type="predicted"/>
<keyword evidence="1" id="KW-0472">Membrane</keyword>
<evidence type="ECO:0000313" key="2">
    <source>
        <dbReference type="EMBL" id="MCO6044029.1"/>
    </source>
</evidence>
<organism evidence="2 3">
    <name type="scientific">Aeoliella straminimaris</name>
    <dbReference type="NCBI Taxonomy" id="2954799"/>
    <lineage>
        <taxon>Bacteria</taxon>
        <taxon>Pseudomonadati</taxon>
        <taxon>Planctomycetota</taxon>
        <taxon>Planctomycetia</taxon>
        <taxon>Pirellulales</taxon>
        <taxon>Lacipirellulaceae</taxon>
        <taxon>Aeoliella</taxon>
    </lineage>
</organism>